<dbReference type="GeneID" id="101886796"/>
<keyword evidence="2" id="KW-0732">Signal</keyword>
<dbReference type="RefSeq" id="XP_068072671.1">
    <property type="nucleotide sequence ID" value="XM_068216570.2"/>
</dbReference>
<feature type="signal peptide" evidence="2">
    <location>
        <begin position="1"/>
        <end position="17"/>
    </location>
</feature>
<dbReference type="InterPro" id="IPR013783">
    <property type="entry name" value="Ig-like_fold"/>
</dbReference>
<dbReference type="InterPro" id="IPR036179">
    <property type="entry name" value="Ig-like_dom_sf"/>
</dbReference>
<dbReference type="Pfam" id="PF07686">
    <property type="entry name" value="V-set"/>
    <property type="match status" value="2"/>
</dbReference>
<dbReference type="PANTHER" id="PTHR21063">
    <property type="entry name" value="LFA-3"/>
    <property type="match status" value="1"/>
</dbReference>
<keyword evidence="1" id="KW-1133">Transmembrane helix</keyword>
<proteinExistence type="predicted"/>
<feature type="transmembrane region" description="Helical" evidence="1">
    <location>
        <begin position="245"/>
        <end position="267"/>
    </location>
</feature>
<dbReference type="AlphaFoldDB" id="A0AB32TIE2"/>
<evidence type="ECO:0000313" key="4">
    <source>
        <dbReference type="Proteomes" id="UP000000437"/>
    </source>
</evidence>
<dbReference type="SUPFAM" id="SSF48726">
    <property type="entry name" value="Immunoglobulin"/>
    <property type="match status" value="4"/>
</dbReference>
<keyword evidence="1" id="KW-0472">Membrane</keyword>
<dbReference type="Proteomes" id="UP000000437">
    <property type="component" value="Chromosome 22"/>
</dbReference>
<keyword evidence="1" id="KW-0812">Transmembrane</keyword>
<protein>
    <submittedName>
        <fullName evidence="5">Uncharacterized protein isoform X1</fullName>
    </submittedName>
</protein>
<evidence type="ECO:0000259" key="3">
    <source>
        <dbReference type="SMART" id="SM00409"/>
    </source>
</evidence>
<feature type="domain" description="Immunoglobulin" evidence="3">
    <location>
        <begin position="278"/>
        <end position="380"/>
    </location>
</feature>
<feature type="domain" description="Immunoglobulin" evidence="3">
    <location>
        <begin position="137"/>
        <end position="234"/>
    </location>
</feature>
<evidence type="ECO:0000313" key="5">
    <source>
        <dbReference type="RefSeq" id="XP_068072671.1"/>
    </source>
</evidence>
<dbReference type="Gene3D" id="2.60.40.10">
    <property type="entry name" value="Immunoglobulins"/>
    <property type="match status" value="4"/>
</dbReference>
<accession>A0AB32TIE2</accession>
<feature type="domain" description="Immunoglobulin" evidence="3">
    <location>
        <begin position="23"/>
        <end position="126"/>
    </location>
</feature>
<dbReference type="InterPro" id="IPR013106">
    <property type="entry name" value="Ig_V-set"/>
</dbReference>
<keyword evidence="4" id="KW-1185">Reference proteome</keyword>
<name>A0AB32TIE2_DANRE</name>
<sequence length="508" mass="56795">MGIMLLLSLFLIAGVSGTEIGAAQFMSLMEGDSVTLQTNLTEILNDDTILWLFGPNETMFCQIKRVKDFTSQFVTDDVKFSSRVQVDQKTGSITIRNTRIRHSGQYKLRVSTTENTITRIFNVTVLVVAGKMDGVKSVSKFVKEGESVTLDTDEEIPKDALMLWRFGDNAVLLAKVDVETNQTSLIEDERFRGRLKVDQMGSLTIPNTKTTDSGLYELQIRGIERLHRFVVSVSAHPDQGLSSGAIAGIVIISVSLLIVALALIYLWRMFKLKKQQDEEQISVKEGDSVKLQTGHTEINQNEMIEWCYEVEQNVIADIKEGTRKTHDGADGRFRSKLSLNANDDLTISNTRTIHSGLYILKIRTKTTTKPIYKRFIVTISVNSKSVKERDTVVLQIKEEILRDDLILWTVGAENCLAVRATSGNTSIGERFRDRVELDHQTGSLTIRNITKEDSGHFKLQIINSEKTRFRRINVKVTASTGVGSTTVLTPLLDGDVPDGENEQQTSSV</sequence>
<dbReference type="PANTHER" id="PTHR21063:SF4">
    <property type="entry name" value="CD48 ANTIGEN-RELATED"/>
    <property type="match status" value="1"/>
</dbReference>
<dbReference type="KEGG" id="dre:101886796"/>
<evidence type="ECO:0000256" key="1">
    <source>
        <dbReference type="SAM" id="Phobius"/>
    </source>
</evidence>
<feature type="chain" id="PRO_5044318601" evidence="2">
    <location>
        <begin position="18"/>
        <end position="508"/>
    </location>
</feature>
<reference evidence="5" key="1">
    <citation type="submission" date="2025-08" db="UniProtKB">
        <authorList>
            <consortium name="RefSeq"/>
        </authorList>
    </citation>
    <scope>IDENTIFICATION</scope>
    <source>
        <strain evidence="5">Tuebingen</strain>
        <tissue evidence="5">Fibroblasts and whole tissue</tissue>
    </source>
</reference>
<gene>
    <name evidence="5" type="primary">LOC101886796</name>
</gene>
<feature type="domain" description="Immunoglobulin" evidence="3">
    <location>
        <begin position="381"/>
        <end position="477"/>
    </location>
</feature>
<organism evidence="4 5">
    <name type="scientific">Danio rerio</name>
    <name type="common">Zebrafish</name>
    <name type="synonym">Brachydanio rerio</name>
    <dbReference type="NCBI Taxonomy" id="7955"/>
    <lineage>
        <taxon>Eukaryota</taxon>
        <taxon>Metazoa</taxon>
        <taxon>Chordata</taxon>
        <taxon>Craniata</taxon>
        <taxon>Vertebrata</taxon>
        <taxon>Euteleostomi</taxon>
        <taxon>Actinopterygii</taxon>
        <taxon>Neopterygii</taxon>
        <taxon>Teleostei</taxon>
        <taxon>Ostariophysi</taxon>
        <taxon>Cypriniformes</taxon>
        <taxon>Danionidae</taxon>
        <taxon>Danioninae</taxon>
        <taxon>Danio</taxon>
    </lineage>
</organism>
<dbReference type="InterPro" id="IPR003599">
    <property type="entry name" value="Ig_sub"/>
</dbReference>
<evidence type="ECO:0000256" key="2">
    <source>
        <dbReference type="SAM" id="SignalP"/>
    </source>
</evidence>
<dbReference type="SMART" id="SM00409">
    <property type="entry name" value="IG"/>
    <property type="match status" value="4"/>
</dbReference>